<organism evidence="1 2">
    <name type="scientific">Streptomyces yaizuensis</name>
    <dbReference type="NCBI Taxonomy" id="2989713"/>
    <lineage>
        <taxon>Bacteria</taxon>
        <taxon>Bacillati</taxon>
        <taxon>Actinomycetota</taxon>
        <taxon>Actinomycetes</taxon>
        <taxon>Kitasatosporales</taxon>
        <taxon>Streptomycetaceae</taxon>
        <taxon>Streptomyces</taxon>
    </lineage>
</organism>
<name>A0ABQ5P668_9ACTN</name>
<keyword evidence="2" id="KW-1185">Reference proteome</keyword>
<accession>A0ABQ5P668</accession>
<dbReference type="Proteomes" id="UP001291653">
    <property type="component" value="Unassembled WGS sequence"/>
</dbReference>
<dbReference type="RefSeq" id="WP_323450077.1">
    <property type="nucleotide sequence ID" value="NZ_BSBI01000013.1"/>
</dbReference>
<sequence>MTDRLSIDELLDGALVPTAPASGVDIGEALRRLAADASGARPSPHIERAATAAQRLAVVCRWSINSAGAAEHLRRLAAEHPAAPVREEQLDVQGAAVFACLLSLTGHPLSAEFWWGLAAGAGHALSAYCLHLHHGALGEVREAAHWRVEFTRAVDDAGVDIIDYLARLEALASYVRRHGSDTSTGPTARLEMEVARLAAGPSLIARRPDQRLADRLLEFTRRA</sequence>
<comment type="caution">
    <text evidence="1">The sequence shown here is derived from an EMBL/GenBank/DDBJ whole genome shotgun (WGS) entry which is preliminary data.</text>
</comment>
<evidence type="ECO:0000313" key="1">
    <source>
        <dbReference type="EMBL" id="GLF98088.1"/>
    </source>
</evidence>
<evidence type="ECO:0000313" key="2">
    <source>
        <dbReference type="Proteomes" id="UP001291653"/>
    </source>
</evidence>
<gene>
    <name evidence="1" type="ORF">SYYSPA8_27345</name>
</gene>
<reference evidence="1 2" key="1">
    <citation type="submission" date="2022-10" db="EMBL/GenBank/DDBJ databases">
        <title>Draft genome sequence of Streptomyces sp. YSPA8.</title>
        <authorList>
            <person name="Moriuchi R."/>
            <person name="Dohra H."/>
            <person name="Yamamura H."/>
            <person name="Kodani S."/>
        </authorList>
    </citation>
    <scope>NUCLEOTIDE SEQUENCE [LARGE SCALE GENOMIC DNA]</scope>
    <source>
        <strain evidence="1 2">YSPA8</strain>
    </source>
</reference>
<dbReference type="EMBL" id="BSBI01000013">
    <property type="protein sequence ID" value="GLF98088.1"/>
    <property type="molecule type" value="Genomic_DNA"/>
</dbReference>
<proteinExistence type="predicted"/>
<protein>
    <submittedName>
        <fullName evidence="1">Uncharacterized protein</fullName>
    </submittedName>
</protein>